<evidence type="ECO:0000313" key="1">
    <source>
        <dbReference type="EMBL" id="OJA13560.1"/>
    </source>
</evidence>
<protein>
    <submittedName>
        <fullName evidence="1">Uncharacterized protein</fullName>
    </submittedName>
</protein>
<reference evidence="1 2" key="1">
    <citation type="submission" date="2016-03" db="EMBL/GenBank/DDBJ databases">
        <title>Comparative genomics of the ectomycorrhizal sister species Rhizopogon vinicolor and Rhizopogon vesiculosus (Basidiomycota: Boletales) reveals a divergence of the mating type B locus.</title>
        <authorList>
            <person name="Mujic A.B."/>
            <person name="Kuo A."/>
            <person name="Tritt A."/>
            <person name="Lipzen A."/>
            <person name="Chen C."/>
            <person name="Johnson J."/>
            <person name="Sharma A."/>
            <person name="Barry K."/>
            <person name="Grigoriev I.V."/>
            <person name="Spatafora J.W."/>
        </authorList>
    </citation>
    <scope>NUCLEOTIDE SEQUENCE [LARGE SCALE GENOMIC DNA]</scope>
    <source>
        <strain evidence="1 2">AM-OR11-056</strain>
    </source>
</reference>
<dbReference type="AlphaFoldDB" id="A0A1J8QJG7"/>
<proteinExistence type="predicted"/>
<keyword evidence="2" id="KW-1185">Reference proteome</keyword>
<dbReference type="EMBL" id="LVVM01004101">
    <property type="protein sequence ID" value="OJA13560.1"/>
    <property type="molecule type" value="Genomic_DNA"/>
</dbReference>
<comment type="caution">
    <text evidence="1">The sequence shown here is derived from an EMBL/GenBank/DDBJ whole genome shotgun (WGS) entry which is preliminary data.</text>
</comment>
<organism evidence="1 2">
    <name type="scientific">Rhizopogon vesiculosus</name>
    <dbReference type="NCBI Taxonomy" id="180088"/>
    <lineage>
        <taxon>Eukaryota</taxon>
        <taxon>Fungi</taxon>
        <taxon>Dikarya</taxon>
        <taxon>Basidiomycota</taxon>
        <taxon>Agaricomycotina</taxon>
        <taxon>Agaricomycetes</taxon>
        <taxon>Agaricomycetidae</taxon>
        <taxon>Boletales</taxon>
        <taxon>Suillineae</taxon>
        <taxon>Rhizopogonaceae</taxon>
        <taxon>Rhizopogon</taxon>
    </lineage>
</organism>
<dbReference type="OrthoDB" id="3267098at2759"/>
<accession>A0A1J8QJG7</accession>
<dbReference type="Proteomes" id="UP000183567">
    <property type="component" value="Unassembled WGS sequence"/>
</dbReference>
<sequence length="47" mass="5647">MTYIDDSDSDGYPYWYARIISIFHALVIHTSEHSKSHELQQMDFLWV</sequence>
<gene>
    <name evidence="1" type="ORF">AZE42_10056</name>
</gene>
<name>A0A1J8QJG7_9AGAM</name>
<evidence type="ECO:0000313" key="2">
    <source>
        <dbReference type="Proteomes" id="UP000183567"/>
    </source>
</evidence>